<feature type="domain" description="SCP2" evidence="2">
    <location>
        <begin position="18"/>
        <end position="114"/>
    </location>
</feature>
<evidence type="ECO:0000313" key="3">
    <source>
        <dbReference type="EMBL" id="MDV5391786.1"/>
    </source>
</evidence>
<comment type="subcellular location">
    <subcellularLocation>
        <location evidence="1">Cytoplasm</location>
    </subcellularLocation>
</comment>
<reference evidence="3" key="1">
    <citation type="submission" date="2023-05" db="EMBL/GenBank/DDBJ databases">
        <title>Colonisation of extended spectrum b-lactamase- and carbapenemase-producing bacteria on hospital surfaces from low- and middle-income countries.</title>
        <authorList>
            <person name="Nieto-Rosado M."/>
            <person name="Sands K."/>
            <person name="Iregbu K."/>
            <person name="Zahra R."/>
            <person name="Mazarati J.B."/>
            <person name="Mehtar S."/>
            <person name="Barnards-Group B."/>
            <person name="Walsh T.R."/>
        </authorList>
    </citation>
    <scope>NUCLEOTIDE SEQUENCE</scope>
    <source>
        <strain evidence="3">PP-E493</strain>
    </source>
</reference>
<comment type="caution">
    <text evidence="3">The sequence shown here is derived from an EMBL/GenBank/DDBJ whole genome shotgun (WGS) entry which is preliminary data.</text>
</comment>
<dbReference type="PANTHER" id="PTHR38693">
    <property type="entry name" value="UBIQUINONE BIOSYNTHESIS PROTEIN UBIJ"/>
    <property type="match status" value="1"/>
</dbReference>
<gene>
    <name evidence="1" type="primary">ubiJ</name>
    <name evidence="3" type="ORF">QM089_16320</name>
</gene>
<evidence type="ECO:0000256" key="1">
    <source>
        <dbReference type="HAMAP-Rule" id="MF_02215"/>
    </source>
</evidence>
<comment type="pathway">
    <text evidence="1">Cofactor biosynthesis; ubiquinone biosynthesis.</text>
</comment>
<dbReference type="InterPro" id="IPR003033">
    <property type="entry name" value="SCP2_sterol-bd_dom"/>
</dbReference>
<dbReference type="RefSeq" id="WP_037422657.1">
    <property type="nucleotide sequence ID" value="NZ_AP026732.1"/>
</dbReference>
<dbReference type="EMBL" id="JASGOQ010000001">
    <property type="protein sequence ID" value="MDV5391786.1"/>
    <property type="molecule type" value="Genomic_DNA"/>
</dbReference>
<dbReference type="OrthoDB" id="5801225at2"/>
<dbReference type="HAMAP" id="MF_02215">
    <property type="entry name" value="UbiJ"/>
    <property type="match status" value="1"/>
</dbReference>
<keyword evidence="1" id="KW-0963">Cytoplasm</keyword>
<dbReference type="InterPro" id="IPR036527">
    <property type="entry name" value="SCP2_sterol-bd_dom_sf"/>
</dbReference>
<accession>A0A073KXB7</accession>
<dbReference type="Proteomes" id="UP001187859">
    <property type="component" value="Unassembled WGS sequence"/>
</dbReference>
<comment type="function">
    <text evidence="1">Required for ubiquinone (coenzyme Q) biosynthesis. Binds hydrophobic ubiquinone biosynthetic intermediates via its SCP2 domain and is essential for the stability of the Ubi complex. May constitute a docking platform where Ubi enzymes assemble and access their SCP2-bound polyprenyl substrates.</text>
</comment>
<dbReference type="SUPFAM" id="SSF55718">
    <property type="entry name" value="SCP-like"/>
    <property type="match status" value="1"/>
</dbReference>
<dbReference type="Gene3D" id="3.30.1050.10">
    <property type="entry name" value="SCP2 sterol-binding domain"/>
    <property type="match status" value="1"/>
</dbReference>
<evidence type="ECO:0000259" key="2">
    <source>
        <dbReference type="Pfam" id="PF02036"/>
    </source>
</evidence>
<evidence type="ECO:0000313" key="4">
    <source>
        <dbReference type="Proteomes" id="UP001187859"/>
    </source>
</evidence>
<sequence length="206" mass="23475">MMPQEVVLLACAAIEMGLKQLQTQAGDAYARQRQLHGKVFRIQLTQLNWPIYLVFAKEIQVLSRYEGDVDVSLHADATTLYRVSEGANLTELIKQDKLKLEGDLNLLQSFSQYLRSIEFDFAEPISRYLGDGPTHKLISTSHQAKGLALEVLRKTRSHLGQLAIEEYRLAPHRIELIHLCDQIDDLVNDTRALEQRIAQLRDSIKP</sequence>
<dbReference type="InterPro" id="IPR038989">
    <property type="entry name" value="UbiJ"/>
</dbReference>
<comment type="similarity">
    <text evidence="1">Belongs to the UbiJ family.</text>
</comment>
<dbReference type="GO" id="GO:0006744">
    <property type="term" value="P:ubiquinone biosynthetic process"/>
    <property type="evidence" value="ECO:0007669"/>
    <property type="project" value="UniProtKB-UniRule"/>
</dbReference>
<protein>
    <recommendedName>
        <fullName evidence="1">Ubiquinone biosynthesis accessory factor UbiJ</fullName>
    </recommendedName>
</protein>
<name>A0A073KXB7_9GAMM</name>
<dbReference type="AlphaFoldDB" id="A0A073KXB7"/>
<keyword evidence="1" id="KW-0831">Ubiquinone biosynthesis</keyword>
<dbReference type="GO" id="GO:0005737">
    <property type="term" value="C:cytoplasm"/>
    <property type="evidence" value="ECO:0007669"/>
    <property type="project" value="UniProtKB-SubCell"/>
</dbReference>
<dbReference type="Pfam" id="PF02036">
    <property type="entry name" value="SCP2"/>
    <property type="match status" value="1"/>
</dbReference>
<proteinExistence type="inferred from homology"/>
<organism evidence="3 4">
    <name type="scientific">Shewanella xiamenensis</name>
    <dbReference type="NCBI Taxonomy" id="332186"/>
    <lineage>
        <taxon>Bacteria</taxon>
        <taxon>Pseudomonadati</taxon>
        <taxon>Pseudomonadota</taxon>
        <taxon>Gammaproteobacteria</taxon>
        <taxon>Alteromonadales</taxon>
        <taxon>Shewanellaceae</taxon>
        <taxon>Shewanella</taxon>
    </lineage>
</organism>
<dbReference type="PANTHER" id="PTHR38693:SF1">
    <property type="entry name" value="UBIQUINONE BIOSYNTHESIS ACCESSORY FACTOR UBIJ"/>
    <property type="match status" value="1"/>
</dbReference>